<dbReference type="Pfam" id="PF13650">
    <property type="entry name" value="Asp_protease_2"/>
    <property type="match status" value="1"/>
</dbReference>
<dbReference type="InterPro" id="IPR001969">
    <property type="entry name" value="Aspartic_peptidase_AS"/>
</dbReference>
<name>G4YGU7_PHYSP</name>
<dbReference type="InParanoid" id="G4YGU7"/>
<dbReference type="Proteomes" id="UP000002640">
    <property type="component" value="Unassembled WGS sequence"/>
</dbReference>
<dbReference type="PROSITE" id="PS00141">
    <property type="entry name" value="ASP_PROTEASE"/>
    <property type="match status" value="1"/>
</dbReference>
<sequence length="321" mass="36990">ITSLAQARGPPRSLVRAVQLLPGERLGWWSSQRYDKRKRMRALVNGAVDDARTRLLLDTGANVSVISASFAKRLRVQEVRDNGQSLEVRGINPEVMETWRRTLVKITLGWEQAYEFEMWIIDHSAGVDVVLGMDFMIPAGIRLDLFHGTARLPDDVMVPLLKSQSVGDDEPYGTQPSCGPIEDLYVPGREWREFRLPRQRLPRSAYDVWVRRTGKLVPTVTRFRRGQPMWTRLTNITTTAAQCAKHDSVVLWVPHGELPRETGYARLDSNIYKEWQVLAYSTSRDETLYGRERCLYDQWLAKQPPAVERRTYSTPQKILRR</sequence>
<evidence type="ECO:0000259" key="2">
    <source>
        <dbReference type="PROSITE" id="PS50175"/>
    </source>
</evidence>
<keyword evidence="4" id="KW-1185">Reference proteome</keyword>
<gene>
    <name evidence="3" type="ORF">PHYSODRAFT_400691</name>
</gene>
<dbReference type="AlphaFoldDB" id="G4YGU7"/>
<dbReference type="KEGG" id="psoj:PHYSODRAFT_400691"/>
<feature type="non-terminal residue" evidence="3">
    <location>
        <position position="321"/>
    </location>
</feature>
<evidence type="ECO:0000313" key="4">
    <source>
        <dbReference type="Proteomes" id="UP000002640"/>
    </source>
</evidence>
<evidence type="ECO:0000313" key="3">
    <source>
        <dbReference type="EMBL" id="EGZ27428.1"/>
    </source>
</evidence>
<dbReference type="GO" id="GO:0004190">
    <property type="term" value="F:aspartic-type endopeptidase activity"/>
    <property type="evidence" value="ECO:0007669"/>
    <property type="project" value="InterPro"/>
</dbReference>
<evidence type="ECO:0000256" key="1">
    <source>
        <dbReference type="ARBA" id="ARBA00022801"/>
    </source>
</evidence>
<dbReference type="CDD" id="cd05483">
    <property type="entry name" value="retropepsin_like_bacteria"/>
    <property type="match status" value="1"/>
</dbReference>
<protein>
    <recommendedName>
        <fullName evidence="2">Peptidase A2 domain-containing protein</fullName>
    </recommendedName>
</protein>
<dbReference type="Gene3D" id="2.40.70.10">
    <property type="entry name" value="Acid Proteases"/>
    <property type="match status" value="1"/>
</dbReference>
<dbReference type="InterPro" id="IPR034122">
    <property type="entry name" value="Retropepsin-like_bacterial"/>
</dbReference>
<accession>G4YGU7</accession>
<dbReference type="InterPro" id="IPR001995">
    <property type="entry name" value="Peptidase_A2_cat"/>
</dbReference>
<dbReference type="PROSITE" id="PS50175">
    <property type="entry name" value="ASP_PROT_RETROV"/>
    <property type="match status" value="1"/>
</dbReference>
<dbReference type="SMR" id="G4YGU7"/>
<dbReference type="RefSeq" id="XP_009514703.1">
    <property type="nucleotide sequence ID" value="XM_009516408.1"/>
</dbReference>
<dbReference type="GO" id="GO:0006508">
    <property type="term" value="P:proteolysis"/>
    <property type="evidence" value="ECO:0007669"/>
    <property type="project" value="InterPro"/>
</dbReference>
<feature type="domain" description="Peptidase A2" evidence="2">
    <location>
        <begin position="53"/>
        <end position="67"/>
    </location>
</feature>
<dbReference type="SUPFAM" id="SSF50630">
    <property type="entry name" value="Acid proteases"/>
    <property type="match status" value="1"/>
</dbReference>
<keyword evidence="1" id="KW-0378">Hydrolase</keyword>
<dbReference type="EMBL" id="JH159151">
    <property type="protein sequence ID" value="EGZ27428.1"/>
    <property type="molecule type" value="Genomic_DNA"/>
</dbReference>
<dbReference type="InterPro" id="IPR021109">
    <property type="entry name" value="Peptidase_aspartic_dom_sf"/>
</dbReference>
<organism evidence="3 4">
    <name type="scientific">Phytophthora sojae (strain P6497)</name>
    <name type="common">Soybean stem and root rot agent</name>
    <name type="synonym">Phytophthora megasperma f. sp. glycines</name>
    <dbReference type="NCBI Taxonomy" id="1094619"/>
    <lineage>
        <taxon>Eukaryota</taxon>
        <taxon>Sar</taxon>
        <taxon>Stramenopiles</taxon>
        <taxon>Oomycota</taxon>
        <taxon>Peronosporomycetes</taxon>
        <taxon>Peronosporales</taxon>
        <taxon>Peronosporaceae</taxon>
        <taxon>Phytophthora</taxon>
    </lineage>
</organism>
<proteinExistence type="predicted"/>
<dbReference type="GeneID" id="20651276"/>
<reference evidence="3 4" key="1">
    <citation type="journal article" date="2006" name="Science">
        <title>Phytophthora genome sequences uncover evolutionary origins and mechanisms of pathogenesis.</title>
        <authorList>
            <person name="Tyler B.M."/>
            <person name="Tripathy S."/>
            <person name="Zhang X."/>
            <person name="Dehal P."/>
            <person name="Jiang R.H."/>
            <person name="Aerts A."/>
            <person name="Arredondo F.D."/>
            <person name="Baxter L."/>
            <person name="Bensasson D."/>
            <person name="Beynon J.L."/>
            <person name="Chapman J."/>
            <person name="Damasceno C.M."/>
            <person name="Dorrance A.E."/>
            <person name="Dou D."/>
            <person name="Dickerman A.W."/>
            <person name="Dubchak I.L."/>
            <person name="Garbelotto M."/>
            <person name="Gijzen M."/>
            <person name="Gordon S.G."/>
            <person name="Govers F."/>
            <person name="Grunwald N.J."/>
            <person name="Huang W."/>
            <person name="Ivors K.L."/>
            <person name="Jones R.W."/>
            <person name="Kamoun S."/>
            <person name="Krampis K."/>
            <person name="Lamour K.H."/>
            <person name="Lee M.K."/>
            <person name="McDonald W.H."/>
            <person name="Medina M."/>
            <person name="Meijer H.J."/>
            <person name="Nordberg E.K."/>
            <person name="Maclean D.J."/>
            <person name="Ospina-Giraldo M.D."/>
            <person name="Morris P.F."/>
            <person name="Phuntumart V."/>
            <person name="Putnam N.H."/>
            <person name="Rash S."/>
            <person name="Rose J.K."/>
            <person name="Sakihama Y."/>
            <person name="Salamov A.A."/>
            <person name="Savidor A."/>
            <person name="Scheuring C.F."/>
            <person name="Smith B.M."/>
            <person name="Sobral B.W."/>
            <person name="Terry A."/>
            <person name="Torto-Alalibo T.A."/>
            <person name="Win J."/>
            <person name="Xu Z."/>
            <person name="Zhang H."/>
            <person name="Grigoriev I.V."/>
            <person name="Rokhsar D.S."/>
            <person name="Boore J.L."/>
        </authorList>
    </citation>
    <scope>NUCLEOTIDE SEQUENCE [LARGE SCALE GENOMIC DNA]</scope>
    <source>
        <strain evidence="3 4">P6497</strain>
    </source>
</reference>
<feature type="non-terminal residue" evidence="3">
    <location>
        <position position="1"/>
    </location>
</feature>